<dbReference type="GO" id="GO:0016747">
    <property type="term" value="F:acyltransferase activity, transferring groups other than amino-acyl groups"/>
    <property type="evidence" value="ECO:0007669"/>
    <property type="project" value="InterPro"/>
</dbReference>
<evidence type="ECO:0000256" key="1">
    <source>
        <dbReference type="ARBA" id="ARBA00022679"/>
    </source>
</evidence>
<evidence type="ECO:0000256" key="2">
    <source>
        <dbReference type="ARBA" id="ARBA00023315"/>
    </source>
</evidence>
<dbReference type="RefSeq" id="WP_231032483.1">
    <property type="nucleotide sequence ID" value="NZ_JAJNGX010000001.1"/>
</dbReference>
<dbReference type="EMBL" id="JAFBWN010000001">
    <property type="protein sequence ID" value="MBM2353184.1"/>
    <property type="molecule type" value="Genomic_DNA"/>
</dbReference>
<dbReference type="PANTHER" id="PTHR43877">
    <property type="entry name" value="AMINOALKYLPHOSPHONATE N-ACETYLTRANSFERASE-RELATED-RELATED"/>
    <property type="match status" value="1"/>
</dbReference>
<accession>A0A9Q2RVP9</accession>
<protein>
    <submittedName>
        <fullName evidence="4">GNAT family N-acetyltransferase</fullName>
    </submittedName>
</protein>
<dbReference type="InterPro" id="IPR000182">
    <property type="entry name" value="GNAT_dom"/>
</dbReference>
<sequence length="140" mass="15385">MTVQIATTRDIDACRALRRTVFIEEQQVPEADEIDDLDEDALHILATDAGRPVGSARIILLDDTAKIGRVCVLKDQRGTGLGAALIRAALDVVRDQADVTRAKLGSQEYAIPFYEKLGFSAYGPVYLDAGIRHRDMELTL</sequence>
<dbReference type="InterPro" id="IPR016181">
    <property type="entry name" value="Acyl_CoA_acyltransferase"/>
</dbReference>
<keyword evidence="1" id="KW-0808">Transferase</keyword>
<name>A0A9Q2RVP9_9RHOB</name>
<comment type="caution">
    <text evidence="4">The sequence shown here is derived from an EMBL/GenBank/DDBJ whole genome shotgun (WGS) entry which is preliminary data.</text>
</comment>
<dbReference type="Proteomes" id="UP000809337">
    <property type="component" value="Unassembled WGS sequence"/>
</dbReference>
<evidence type="ECO:0000313" key="4">
    <source>
        <dbReference type="EMBL" id="MBM2353184.1"/>
    </source>
</evidence>
<organism evidence="4 5">
    <name type="scientific">Pseudosulfitobacter pseudonitzschiae</name>
    <dbReference type="NCBI Taxonomy" id="1402135"/>
    <lineage>
        <taxon>Bacteria</taxon>
        <taxon>Pseudomonadati</taxon>
        <taxon>Pseudomonadota</taxon>
        <taxon>Alphaproteobacteria</taxon>
        <taxon>Rhodobacterales</taxon>
        <taxon>Roseobacteraceae</taxon>
        <taxon>Pseudosulfitobacter</taxon>
    </lineage>
</organism>
<reference evidence="4" key="1">
    <citation type="submission" date="2021-01" db="EMBL/GenBank/DDBJ databases">
        <title>Diatom-associated Roseobacters Show Island Model of Population Structure.</title>
        <authorList>
            <person name="Qu L."/>
            <person name="Feng X."/>
            <person name="Chen Y."/>
            <person name="Li L."/>
            <person name="Wang X."/>
            <person name="Hu Z."/>
            <person name="Wang H."/>
            <person name="Luo H."/>
        </authorList>
    </citation>
    <scope>NUCLEOTIDE SEQUENCE</scope>
    <source>
        <strain evidence="4">SM26-45</strain>
    </source>
</reference>
<keyword evidence="2" id="KW-0012">Acyltransferase</keyword>
<dbReference type="Pfam" id="PF13673">
    <property type="entry name" value="Acetyltransf_10"/>
    <property type="match status" value="1"/>
</dbReference>
<dbReference type="PROSITE" id="PS51186">
    <property type="entry name" value="GNAT"/>
    <property type="match status" value="1"/>
</dbReference>
<evidence type="ECO:0000259" key="3">
    <source>
        <dbReference type="PROSITE" id="PS51186"/>
    </source>
</evidence>
<feature type="domain" description="N-acetyltransferase" evidence="3">
    <location>
        <begin position="1"/>
        <end position="140"/>
    </location>
</feature>
<evidence type="ECO:0000313" key="5">
    <source>
        <dbReference type="Proteomes" id="UP000809337"/>
    </source>
</evidence>
<dbReference type="AlphaFoldDB" id="A0A9Q2RVP9"/>
<gene>
    <name evidence="4" type="ORF">JQX14_01435</name>
</gene>
<dbReference type="Gene3D" id="3.40.630.30">
    <property type="match status" value="1"/>
</dbReference>
<proteinExistence type="predicted"/>
<dbReference type="PANTHER" id="PTHR43877:SF1">
    <property type="entry name" value="ACETYLTRANSFERASE"/>
    <property type="match status" value="1"/>
</dbReference>
<dbReference type="InterPro" id="IPR050832">
    <property type="entry name" value="Bact_Acetyltransf"/>
</dbReference>
<dbReference type="SUPFAM" id="SSF55729">
    <property type="entry name" value="Acyl-CoA N-acyltransferases (Nat)"/>
    <property type="match status" value="1"/>
</dbReference>
<dbReference type="CDD" id="cd04301">
    <property type="entry name" value="NAT_SF"/>
    <property type="match status" value="1"/>
</dbReference>